<evidence type="ECO:0000259" key="2">
    <source>
        <dbReference type="PROSITE" id="PS51186"/>
    </source>
</evidence>
<name>X1JCU8_9ZZZZ</name>
<organism evidence="3">
    <name type="scientific">marine sediment metagenome</name>
    <dbReference type="NCBI Taxonomy" id="412755"/>
    <lineage>
        <taxon>unclassified sequences</taxon>
        <taxon>metagenomes</taxon>
        <taxon>ecological metagenomes</taxon>
    </lineage>
</organism>
<keyword evidence="1" id="KW-0812">Transmembrane</keyword>
<dbReference type="InterPro" id="IPR000182">
    <property type="entry name" value="GNAT_dom"/>
</dbReference>
<comment type="caution">
    <text evidence="3">The sequence shown here is derived from an EMBL/GenBank/DDBJ whole genome shotgun (WGS) entry which is preliminary data.</text>
</comment>
<dbReference type="SUPFAM" id="SSF55729">
    <property type="entry name" value="Acyl-CoA N-acyltransferases (Nat)"/>
    <property type="match status" value="1"/>
</dbReference>
<keyword evidence="1" id="KW-1133">Transmembrane helix</keyword>
<evidence type="ECO:0000256" key="1">
    <source>
        <dbReference type="SAM" id="Phobius"/>
    </source>
</evidence>
<reference evidence="3" key="1">
    <citation type="journal article" date="2014" name="Front. Microbiol.">
        <title>High frequency of phylogenetically diverse reductive dehalogenase-homologous genes in deep subseafloor sedimentary metagenomes.</title>
        <authorList>
            <person name="Kawai M."/>
            <person name="Futagami T."/>
            <person name="Toyoda A."/>
            <person name="Takaki Y."/>
            <person name="Nishi S."/>
            <person name="Hori S."/>
            <person name="Arai W."/>
            <person name="Tsubouchi T."/>
            <person name="Morono Y."/>
            <person name="Uchiyama I."/>
            <person name="Ito T."/>
            <person name="Fujiyama A."/>
            <person name="Inagaki F."/>
            <person name="Takami H."/>
        </authorList>
    </citation>
    <scope>NUCLEOTIDE SEQUENCE</scope>
    <source>
        <strain evidence="3">Expedition CK06-06</strain>
    </source>
</reference>
<proteinExistence type="predicted"/>
<dbReference type="CDD" id="cd04301">
    <property type="entry name" value="NAT_SF"/>
    <property type="match status" value="1"/>
</dbReference>
<evidence type="ECO:0000313" key="3">
    <source>
        <dbReference type="EMBL" id="GAH76179.1"/>
    </source>
</evidence>
<dbReference type="PROSITE" id="PS51186">
    <property type="entry name" value="GNAT"/>
    <property type="match status" value="1"/>
</dbReference>
<sequence>MENIIYRHYKKGDDGQLADLFNRAFQMNGVGIVRTSEEWNWRYVKSPYFEPEMIQIAEDVEKNKIVGAIHINLVEDIIFNSKNYLIGDINDVSCHPDYTRKGIATNLMEMAMKYMKKRNCDLSILTADYKGFARSKIYLKFGYIDVDRELMLINFPNLFKLFKDLKKFASLFPIFFVISYFPRFIYRILLKLSKNFNNISYEIVNNKHFEYMNAANKIIKKFYTC</sequence>
<dbReference type="EMBL" id="BARU01027778">
    <property type="protein sequence ID" value="GAH76179.1"/>
    <property type="molecule type" value="Genomic_DNA"/>
</dbReference>
<dbReference type="AlphaFoldDB" id="X1JCU8"/>
<feature type="domain" description="N-acetyltransferase" evidence="2">
    <location>
        <begin position="4"/>
        <end position="156"/>
    </location>
</feature>
<dbReference type="Pfam" id="PF13527">
    <property type="entry name" value="Acetyltransf_9"/>
    <property type="match status" value="1"/>
</dbReference>
<dbReference type="InterPro" id="IPR016181">
    <property type="entry name" value="Acyl_CoA_acyltransferase"/>
</dbReference>
<dbReference type="GO" id="GO:0016747">
    <property type="term" value="F:acyltransferase activity, transferring groups other than amino-acyl groups"/>
    <property type="evidence" value="ECO:0007669"/>
    <property type="project" value="InterPro"/>
</dbReference>
<accession>X1JCU8</accession>
<gene>
    <name evidence="3" type="ORF">S03H2_44426</name>
</gene>
<protein>
    <recommendedName>
        <fullName evidence="2">N-acetyltransferase domain-containing protein</fullName>
    </recommendedName>
</protein>
<dbReference type="Gene3D" id="3.40.630.30">
    <property type="match status" value="1"/>
</dbReference>
<keyword evidence="1" id="KW-0472">Membrane</keyword>
<feature type="transmembrane region" description="Helical" evidence="1">
    <location>
        <begin position="168"/>
        <end position="186"/>
    </location>
</feature>
<feature type="non-terminal residue" evidence="3">
    <location>
        <position position="225"/>
    </location>
</feature>